<accession>A0AAD2HZY7</accession>
<comment type="caution">
    <text evidence="2">The sequence shown here is derived from an EMBL/GenBank/DDBJ whole genome shotgun (WGS) entry which is preliminary data.</text>
</comment>
<feature type="compositionally biased region" description="Polar residues" evidence="1">
    <location>
        <begin position="234"/>
        <end position="245"/>
    </location>
</feature>
<feature type="region of interest" description="Disordered" evidence="1">
    <location>
        <begin position="31"/>
        <end position="56"/>
    </location>
</feature>
<proteinExistence type="predicted"/>
<feature type="compositionally biased region" description="Polar residues" evidence="1">
    <location>
        <begin position="252"/>
        <end position="261"/>
    </location>
</feature>
<name>A0AAD2HZY7_9AGAR</name>
<dbReference type="EMBL" id="CAVNYO010000480">
    <property type="protein sequence ID" value="CAK5284461.1"/>
    <property type="molecule type" value="Genomic_DNA"/>
</dbReference>
<evidence type="ECO:0000313" key="2">
    <source>
        <dbReference type="EMBL" id="CAK5284461.1"/>
    </source>
</evidence>
<evidence type="ECO:0000313" key="3">
    <source>
        <dbReference type="Proteomes" id="UP001295794"/>
    </source>
</evidence>
<dbReference type="AlphaFoldDB" id="A0AAD2HZY7"/>
<protein>
    <submittedName>
        <fullName evidence="2">Uncharacterized protein</fullName>
    </submittedName>
</protein>
<feature type="compositionally biased region" description="Low complexity" evidence="1">
    <location>
        <begin position="184"/>
        <end position="214"/>
    </location>
</feature>
<gene>
    <name evidence="2" type="ORF">MYCIT1_LOCUS37722</name>
</gene>
<evidence type="ECO:0000256" key="1">
    <source>
        <dbReference type="SAM" id="MobiDB-lite"/>
    </source>
</evidence>
<keyword evidence="3" id="KW-1185">Reference proteome</keyword>
<reference evidence="2" key="1">
    <citation type="submission" date="2023-11" db="EMBL/GenBank/DDBJ databases">
        <authorList>
            <person name="De Vega J J."/>
            <person name="De Vega J J."/>
        </authorList>
    </citation>
    <scope>NUCLEOTIDE SEQUENCE</scope>
</reference>
<sequence>MSCAQWGQEAWNLRNVARQTPVLFPTLLSLGASSPPLRHPRPAQDSPPLMSRSTGGHPPGCLCSRCHLKLFPRGPGDRIILPTPGPSPQSPQFQHRLPAAPPARPQSTAPGEYRPSHRRGHSHAYGYAQEAPPPVPPLPMASRRSGDARYGMEARGAPVPEPARYHQAPPIRPASAMAHHSRSRTQSTSQPSTQQPHHQPAPASSQSQTAAQQPEWTAPKLKWVQKKERVSHFTPPSQYQGTSFRQYVHEGISQSTSKRGS</sequence>
<feature type="region of interest" description="Disordered" evidence="1">
    <location>
        <begin position="75"/>
        <end position="261"/>
    </location>
</feature>
<dbReference type="Proteomes" id="UP001295794">
    <property type="component" value="Unassembled WGS sequence"/>
</dbReference>
<organism evidence="2 3">
    <name type="scientific">Mycena citricolor</name>
    <dbReference type="NCBI Taxonomy" id="2018698"/>
    <lineage>
        <taxon>Eukaryota</taxon>
        <taxon>Fungi</taxon>
        <taxon>Dikarya</taxon>
        <taxon>Basidiomycota</taxon>
        <taxon>Agaricomycotina</taxon>
        <taxon>Agaricomycetes</taxon>
        <taxon>Agaricomycetidae</taxon>
        <taxon>Agaricales</taxon>
        <taxon>Marasmiineae</taxon>
        <taxon>Mycenaceae</taxon>
        <taxon>Mycena</taxon>
    </lineage>
</organism>